<gene>
    <name evidence="1" type="ORF">DPMN_058400</name>
</gene>
<accession>A0A9D4C1P2</accession>
<sequence length="181" mass="20131">MPQSDYQYAFEARLESVYLSYSDDSEGLAIGTENAAEILDSVDARIAFSDGKKEPVLKGVYRTGCVVNESRFEKRLATNYLRPVGDDEDKQLVSVGEQSIVQMRKDISDDGKCTAVTSCTSFGCYDSVVQSKLSLTTPPLTLSERTDFFDPCEEKQHVDMTICSHLQNTSTNIEHSTTNRT</sequence>
<protein>
    <submittedName>
        <fullName evidence="1">Uncharacterized protein</fullName>
    </submittedName>
</protein>
<evidence type="ECO:0000313" key="1">
    <source>
        <dbReference type="EMBL" id="KAH3715688.1"/>
    </source>
</evidence>
<name>A0A9D4C1P2_DREPO</name>
<comment type="caution">
    <text evidence="1">The sequence shown here is derived from an EMBL/GenBank/DDBJ whole genome shotgun (WGS) entry which is preliminary data.</text>
</comment>
<organism evidence="1 2">
    <name type="scientific">Dreissena polymorpha</name>
    <name type="common">Zebra mussel</name>
    <name type="synonym">Mytilus polymorpha</name>
    <dbReference type="NCBI Taxonomy" id="45954"/>
    <lineage>
        <taxon>Eukaryota</taxon>
        <taxon>Metazoa</taxon>
        <taxon>Spiralia</taxon>
        <taxon>Lophotrochozoa</taxon>
        <taxon>Mollusca</taxon>
        <taxon>Bivalvia</taxon>
        <taxon>Autobranchia</taxon>
        <taxon>Heteroconchia</taxon>
        <taxon>Euheterodonta</taxon>
        <taxon>Imparidentia</taxon>
        <taxon>Neoheterodontei</taxon>
        <taxon>Myida</taxon>
        <taxon>Dreissenoidea</taxon>
        <taxon>Dreissenidae</taxon>
        <taxon>Dreissena</taxon>
    </lineage>
</organism>
<reference evidence="1" key="1">
    <citation type="journal article" date="2019" name="bioRxiv">
        <title>The Genome of the Zebra Mussel, Dreissena polymorpha: A Resource for Invasive Species Research.</title>
        <authorList>
            <person name="McCartney M.A."/>
            <person name="Auch B."/>
            <person name="Kono T."/>
            <person name="Mallez S."/>
            <person name="Zhang Y."/>
            <person name="Obille A."/>
            <person name="Becker A."/>
            <person name="Abrahante J.E."/>
            <person name="Garbe J."/>
            <person name="Badalamenti J.P."/>
            <person name="Herman A."/>
            <person name="Mangelson H."/>
            <person name="Liachko I."/>
            <person name="Sullivan S."/>
            <person name="Sone E.D."/>
            <person name="Koren S."/>
            <person name="Silverstein K.A.T."/>
            <person name="Beckman K.B."/>
            <person name="Gohl D.M."/>
        </authorList>
    </citation>
    <scope>NUCLEOTIDE SEQUENCE</scope>
    <source>
        <strain evidence="1">Duluth1</strain>
        <tissue evidence="1">Whole animal</tissue>
    </source>
</reference>
<dbReference type="Proteomes" id="UP000828390">
    <property type="component" value="Unassembled WGS sequence"/>
</dbReference>
<dbReference type="EMBL" id="JAIWYP010000013">
    <property type="protein sequence ID" value="KAH3715688.1"/>
    <property type="molecule type" value="Genomic_DNA"/>
</dbReference>
<keyword evidence="2" id="KW-1185">Reference proteome</keyword>
<reference evidence="1" key="2">
    <citation type="submission" date="2020-11" db="EMBL/GenBank/DDBJ databases">
        <authorList>
            <person name="McCartney M.A."/>
            <person name="Auch B."/>
            <person name="Kono T."/>
            <person name="Mallez S."/>
            <person name="Becker A."/>
            <person name="Gohl D.M."/>
            <person name="Silverstein K.A.T."/>
            <person name="Koren S."/>
            <person name="Bechman K.B."/>
            <person name="Herman A."/>
            <person name="Abrahante J.E."/>
            <person name="Garbe J."/>
        </authorList>
    </citation>
    <scope>NUCLEOTIDE SEQUENCE</scope>
    <source>
        <strain evidence="1">Duluth1</strain>
        <tissue evidence="1">Whole animal</tissue>
    </source>
</reference>
<evidence type="ECO:0000313" key="2">
    <source>
        <dbReference type="Proteomes" id="UP000828390"/>
    </source>
</evidence>
<dbReference type="AlphaFoldDB" id="A0A9D4C1P2"/>
<proteinExistence type="predicted"/>